<dbReference type="InterPro" id="IPR039261">
    <property type="entry name" value="FNR_nucleotide-bd"/>
</dbReference>
<organism evidence="4">
    <name type="scientific">Trichophyton rubrum CBS 288.86</name>
    <dbReference type="NCBI Taxonomy" id="1215330"/>
    <lineage>
        <taxon>Eukaryota</taxon>
        <taxon>Fungi</taxon>
        <taxon>Dikarya</taxon>
        <taxon>Ascomycota</taxon>
        <taxon>Pezizomycotina</taxon>
        <taxon>Eurotiomycetes</taxon>
        <taxon>Eurotiomycetidae</taxon>
        <taxon>Onygenales</taxon>
        <taxon>Arthrodermataceae</taxon>
        <taxon>Trichophyton</taxon>
    </lineage>
</organism>
<dbReference type="EMBL" id="KK207718">
    <property type="protein sequence ID" value="EZF56503.1"/>
    <property type="molecule type" value="Genomic_DNA"/>
</dbReference>
<keyword evidence="1" id="KW-0560">Oxidoreductase</keyword>
<dbReference type="OrthoDB" id="436496at2759"/>
<dbReference type="Gene3D" id="3.40.50.80">
    <property type="entry name" value="Nucleotide-binding domain of ferredoxin-NADP reductase (FNR) module"/>
    <property type="match status" value="1"/>
</dbReference>
<dbReference type="AlphaFoldDB" id="A0A022WEI9"/>
<accession>A0A022WEI9</accession>
<dbReference type="PROSITE" id="PS51384">
    <property type="entry name" value="FAD_FR"/>
    <property type="match status" value="1"/>
</dbReference>
<dbReference type="SUPFAM" id="SSF52343">
    <property type="entry name" value="Ferredoxin reductase-like, C-terminal NADP-linked domain"/>
    <property type="match status" value="1"/>
</dbReference>
<dbReference type="InterPro" id="IPR017938">
    <property type="entry name" value="Riboflavin_synthase-like_b-brl"/>
</dbReference>
<dbReference type="CDD" id="cd00322">
    <property type="entry name" value="FNR_like"/>
    <property type="match status" value="1"/>
</dbReference>
<dbReference type="PANTHER" id="PTHR46505">
    <property type="entry name" value="OXIDOREDUCTASE NAD-BINDING DOMAIN-CONTAINING PROTEIN 1"/>
    <property type="match status" value="1"/>
</dbReference>
<feature type="domain" description="FAD-binding FR-type" evidence="3">
    <location>
        <begin position="44"/>
        <end position="190"/>
    </location>
</feature>
<dbReference type="HOGENOM" id="CLU_003827_7_1_1"/>
<dbReference type="PANTHER" id="PTHR46505:SF1">
    <property type="entry name" value="OXIDOREDUCTASE NAD-BINDING DOMAIN-CONTAINING PROTEIN 1"/>
    <property type="match status" value="1"/>
</dbReference>
<evidence type="ECO:0000313" key="4">
    <source>
        <dbReference type="EMBL" id="EZF56503.1"/>
    </source>
</evidence>
<dbReference type="SUPFAM" id="SSF63380">
    <property type="entry name" value="Riboflavin synthase domain-like"/>
    <property type="match status" value="1"/>
</dbReference>
<evidence type="ECO:0000259" key="3">
    <source>
        <dbReference type="PROSITE" id="PS51384"/>
    </source>
</evidence>
<evidence type="ECO:0000256" key="2">
    <source>
        <dbReference type="ARBA" id="ARBA00023027"/>
    </source>
</evidence>
<dbReference type="InterPro" id="IPR017927">
    <property type="entry name" value="FAD-bd_FR_type"/>
</dbReference>
<proteinExistence type="predicted"/>
<reference evidence="4" key="1">
    <citation type="submission" date="2014-02" db="EMBL/GenBank/DDBJ databases">
        <title>The Genome Sequence of Trichophyton rubrum (morphotype fischeri) CBS 288.86.</title>
        <authorList>
            <consortium name="The Broad Institute Genomics Platform"/>
            <person name="Cuomo C.A."/>
            <person name="White T.C."/>
            <person name="Graser Y."/>
            <person name="Martinez-Rossi N."/>
            <person name="Heitman J."/>
            <person name="Young S.K."/>
            <person name="Zeng Q."/>
            <person name="Gargeya S."/>
            <person name="Abouelleil A."/>
            <person name="Alvarado L."/>
            <person name="Chapman S.B."/>
            <person name="Gainer-Dewar J."/>
            <person name="Goldberg J."/>
            <person name="Griggs A."/>
            <person name="Gujja S."/>
            <person name="Hansen M."/>
            <person name="Howarth C."/>
            <person name="Imamovic A."/>
            <person name="Larimer J."/>
            <person name="Martinez D."/>
            <person name="Murphy C."/>
            <person name="Pearson M.D."/>
            <person name="Persinoti G."/>
            <person name="Poon T."/>
            <person name="Priest M."/>
            <person name="Roberts A.D."/>
            <person name="Saif S."/>
            <person name="Shea T.D."/>
            <person name="Sykes S.N."/>
            <person name="Wortman J."/>
            <person name="Nusbaum C."/>
            <person name="Birren B."/>
        </authorList>
    </citation>
    <scope>NUCLEOTIDE SEQUENCE [LARGE SCALE GENOMIC DNA]</scope>
    <source>
        <strain evidence="4">CBS 288.86</strain>
    </source>
</reference>
<protein>
    <recommendedName>
        <fullName evidence="3">FAD-binding FR-type domain-containing protein</fullName>
    </recommendedName>
</protein>
<dbReference type="InterPro" id="IPR052128">
    <property type="entry name" value="Oxidoreductase_NAD-binding"/>
</dbReference>
<sequence>MILLRTCFSRYFAAYYCTYRSYTTMSAQGSKPHELRTATEPRQNSFYKLRVSHIYQVNPTIRLIRFNIFCGCTSLDWSKDNSENLTYNLQPPLEFSPGQWLDVHIPNIEHAGGFTITSTPQDASTQENIDIAADGNDKHLPYVELAIQYSPSNPAAKWFWQPIEQILGSYVKVRIGGGFVWPPPNGMALDEIKNIVFVAGGVGINPLISMISYIHRTRSCLLPSARLHLLYSTRIPSSSTPINMAGPSEAVNALATDRLSKILFLDRLQQISRDWNRAKDNTNSLDLQLFLTNSYLENRGGNKVNFQSSILDTDNHITVHSRRIEAGDLHKAVGGSDELRSGTICYVCGPPVMTDELVKELETFIGSEDDKTRKRVLYEKWW</sequence>
<evidence type="ECO:0000256" key="1">
    <source>
        <dbReference type="ARBA" id="ARBA00023002"/>
    </source>
</evidence>
<name>A0A022WEI9_TRIRU</name>
<dbReference type="GO" id="GO:0005739">
    <property type="term" value="C:mitochondrion"/>
    <property type="evidence" value="ECO:0007669"/>
    <property type="project" value="TreeGrafter"/>
</dbReference>
<keyword evidence="2" id="KW-0520">NAD</keyword>
<dbReference type="Proteomes" id="UP000023758">
    <property type="component" value="Unassembled WGS sequence"/>
</dbReference>
<dbReference type="GO" id="GO:0016491">
    <property type="term" value="F:oxidoreductase activity"/>
    <property type="evidence" value="ECO:0007669"/>
    <property type="project" value="UniProtKB-KW"/>
</dbReference>
<gene>
    <name evidence="4" type="ORF">H103_01122</name>
</gene>